<sequence>QDQEWFFDTELLILAAKKGYQIREIQVAWIEDPDTRVAVAKTAFDDLKGLLRLRFRPGHMQ</sequence>
<evidence type="ECO:0000313" key="1">
    <source>
        <dbReference type="EMBL" id="GAG49275.1"/>
    </source>
</evidence>
<comment type="caution">
    <text evidence="1">The sequence shown here is derived from an EMBL/GenBank/DDBJ whole genome shotgun (WGS) entry which is preliminary data.</text>
</comment>
<proteinExistence type="predicted"/>
<feature type="non-terminal residue" evidence="1">
    <location>
        <position position="1"/>
    </location>
</feature>
<accession>X0Y0P9</accession>
<reference evidence="1" key="1">
    <citation type="journal article" date="2014" name="Front. Microbiol.">
        <title>High frequency of phylogenetically diverse reductive dehalogenase-homologous genes in deep subseafloor sedimentary metagenomes.</title>
        <authorList>
            <person name="Kawai M."/>
            <person name="Futagami T."/>
            <person name="Toyoda A."/>
            <person name="Takaki Y."/>
            <person name="Nishi S."/>
            <person name="Hori S."/>
            <person name="Arai W."/>
            <person name="Tsubouchi T."/>
            <person name="Morono Y."/>
            <person name="Uchiyama I."/>
            <person name="Ito T."/>
            <person name="Fujiyama A."/>
            <person name="Inagaki F."/>
            <person name="Takami H."/>
        </authorList>
    </citation>
    <scope>NUCLEOTIDE SEQUENCE</scope>
    <source>
        <strain evidence="1">Expedition CK06-06</strain>
    </source>
</reference>
<dbReference type="AlphaFoldDB" id="X0Y0P9"/>
<name>X0Y0P9_9ZZZZ</name>
<evidence type="ECO:0008006" key="2">
    <source>
        <dbReference type="Google" id="ProtNLM"/>
    </source>
</evidence>
<organism evidence="1">
    <name type="scientific">marine sediment metagenome</name>
    <dbReference type="NCBI Taxonomy" id="412755"/>
    <lineage>
        <taxon>unclassified sequences</taxon>
        <taxon>metagenomes</taxon>
        <taxon>ecological metagenomes</taxon>
    </lineage>
</organism>
<protein>
    <recommendedName>
        <fullName evidence="2">Glycosyltransferase 2-like domain-containing protein</fullName>
    </recommendedName>
</protein>
<gene>
    <name evidence="1" type="ORF">S01H1_80665</name>
</gene>
<dbReference type="EMBL" id="BARS01054495">
    <property type="protein sequence ID" value="GAG49275.1"/>
    <property type="molecule type" value="Genomic_DNA"/>
</dbReference>